<feature type="compositionally biased region" description="Low complexity" evidence="1">
    <location>
        <begin position="16"/>
        <end position="25"/>
    </location>
</feature>
<proteinExistence type="predicted"/>
<accession>A0A225DQX8</accession>
<evidence type="ECO:0000313" key="3">
    <source>
        <dbReference type="Proteomes" id="UP000214646"/>
    </source>
</evidence>
<sequence length="40" mass="4543">MIPCTPRHGKRRGTPAIGRTGRAGIRRLQSWESDELRQVV</sequence>
<organism evidence="2 3">
    <name type="scientific">Fimbriiglobus ruber</name>
    <dbReference type="NCBI Taxonomy" id="1908690"/>
    <lineage>
        <taxon>Bacteria</taxon>
        <taxon>Pseudomonadati</taxon>
        <taxon>Planctomycetota</taxon>
        <taxon>Planctomycetia</taxon>
        <taxon>Gemmatales</taxon>
        <taxon>Gemmataceae</taxon>
        <taxon>Fimbriiglobus</taxon>
    </lineage>
</organism>
<dbReference type="Proteomes" id="UP000214646">
    <property type="component" value="Unassembled WGS sequence"/>
</dbReference>
<evidence type="ECO:0000313" key="2">
    <source>
        <dbReference type="EMBL" id="OWK39946.1"/>
    </source>
</evidence>
<name>A0A225DQX8_9BACT</name>
<protein>
    <submittedName>
        <fullName evidence="2">Uncharacterized protein</fullName>
    </submittedName>
</protein>
<feature type="region of interest" description="Disordered" evidence="1">
    <location>
        <begin position="1"/>
        <end position="25"/>
    </location>
</feature>
<keyword evidence="3" id="KW-1185">Reference proteome</keyword>
<reference evidence="3" key="1">
    <citation type="submission" date="2017-06" db="EMBL/GenBank/DDBJ databases">
        <title>Genome analysis of Fimbriiglobus ruber SP5, the first member of the order Planctomycetales with confirmed chitinolytic capability.</title>
        <authorList>
            <person name="Ravin N.V."/>
            <person name="Rakitin A.L."/>
            <person name="Ivanova A.A."/>
            <person name="Beletsky A.V."/>
            <person name="Kulichevskaya I.S."/>
            <person name="Mardanov A.V."/>
            <person name="Dedysh S.N."/>
        </authorList>
    </citation>
    <scope>NUCLEOTIDE SEQUENCE [LARGE SCALE GENOMIC DNA]</scope>
    <source>
        <strain evidence="3">SP5</strain>
    </source>
</reference>
<comment type="caution">
    <text evidence="2">The sequence shown here is derived from an EMBL/GenBank/DDBJ whole genome shotgun (WGS) entry which is preliminary data.</text>
</comment>
<dbReference type="EMBL" id="NIDE01000009">
    <property type="protein sequence ID" value="OWK39946.1"/>
    <property type="molecule type" value="Genomic_DNA"/>
</dbReference>
<gene>
    <name evidence="2" type="ORF">FRUB_05836</name>
</gene>
<evidence type="ECO:0000256" key="1">
    <source>
        <dbReference type="SAM" id="MobiDB-lite"/>
    </source>
</evidence>
<dbReference type="AlphaFoldDB" id="A0A225DQX8"/>